<dbReference type="InterPro" id="IPR043502">
    <property type="entry name" value="DNA/RNA_pol_sf"/>
</dbReference>
<dbReference type="SUPFAM" id="SSF158702">
    <property type="entry name" value="Sec63 N-terminal domain-like"/>
    <property type="match status" value="1"/>
</dbReference>
<dbReference type="InterPro" id="IPR002298">
    <property type="entry name" value="DNA_polymerase_A"/>
</dbReference>
<dbReference type="Gene3D" id="1.10.3380.20">
    <property type="match status" value="1"/>
</dbReference>
<dbReference type="SMART" id="SM00490">
    <property type="entry name" value="HELICc"/>
    <property type="match status" value="1"/>
</dbReference>
<feature type="domain" description="Helicase C-terminal" evidence="11">
    <location>
        <begin position="512"/>
        <end position="733"/>
    </location>
</feature>
<reference evidence="12 13" key="1">
    <citation type="journal article" date="2018" name="Plant J.">
        <title>Genome sequences of Chlorella sorokiniana UTEX 1602 and Micractinium conductrix SAG 241.80: implications to maltose excretion by a green alga.</title>
        <authorList>
            <person name="Arriola M.B."/>
            <person name="Velmurugan N."/>
            <person name="Zhang Y."/>
            <person name="Plunkett M.H."/>
            <person name="Hondzo H."/>
            <person name="Barney B.M."/>
        </authorList>
    </citation>
    <scope>NUCLEOTIDE SEQUENCE [LARGE SCALE GENOMIC DNA]</scope>
    <source>
        <strain evidence="12 13">SAG 241.80</strain>
    </source>
</reference>
<dbReference type="InterPro" id="IPR019760">
    <property type="entry name" value="DNA-dir_DNA_pol_A_CS"/>
</dbReference>
<dbReference type="GO" id="GO:0006302">
    <property type="term" value="P:double-strand break repair"/>
    <property type="evidence" value="ECO:0007669"/>
    <property type="project" value="TreeGrafter"/>
</dbReference>
<feature type="compositionally biased region" description="Polar residues" evidence="9">
    <location>
        <begin position="109"/>
        <end position="128"/>
    </location>
</feature>
<dbReference type="InterPro" id="IPR048960">
    <property type="entry name" value="POLQ-like_helical"/>
</dbReference>
<dbReference type="Pfam" id="PF25453">
    <property type="entry name" value="DUF7898"/>
    <property type="match status" value="1"/>
</dbReference>
<comment type="catalytic activity">
    <reaction evidence="7">
        <text>DNA(n) + a 2'-deoxyribonucleoside 5'-triphosphate = DNA(n+1) + diphosphate</text>
        <dbReference type="Rhea" id="RHEA:22508"/>
        <dbReference type="Rhea" id="RHEA-COMP:17339"/>
        <dbReference type="Rhea" id="RHEA-COMP:17340"/>
        <dbReference type="ChEBI" id="CHEBI:33019"/>
        <dbReference type="ChEBI" id="CHEBI:61560"/>
        <dbReference type="ChEBI" id="CHEBI:173112"/>
        <dbReference type="EC" id="2.7.7.7"/>
    </reaction>
</comment>
<dbReference type="Gene3D" id="1.10.150.20">
    <property type="entry name" value="5' to 3' exonuclease, C-terminal subdomain"/>
    <property type="match status" value="1"/>
</dbReference>
<dbReference type="InterPro" id="IPR057220">
    <property type="entry name" value="DUF7898"/>
</dbReference>
<dbReference type="PANTHER" id="PTHR10133">
    <property type="entry name" value="DNA POLYMERASE I"/>
    <property type="match status" value="1"/>
</dbReference>
<dbReference type="Pfam" id="PF21099">
    <property type="entry name" value="POLQ_helical"/>
    <property type="match status" value="1"/>
</dbReference>
<dbReference type="InterPro" id="IPR011545">
    <property type="entry name" value="DEAD/DEAH_box_helicase_dom"/>
</dbReference>
<dbReference type="EC" id="2.7.7.7" evidence="1"/>
<dbReference type="Gene3D" id="3.40.50.300">
    <property type="entry name" value="P-loop containing nucleotide triphosphate hydrolases"/>
    <property type="match status" value="2"/>
</dbReference>
<accession>A0A2P6V761</accession>
<dbReference type="Gene3D" id="1.20.1060.10">
    <property type="entry name" value="Taq DNA Polymerase, Chain T, domain 4"/>
    <property type="match status" value="1"/>
</dbReference>
<evidence type="ECO:0000256" key="6">
    <source>
        <dbReference type="ARBA" id="ARBA00022932"/>
    </source>
</evidence>
<dbReference type="FunFam" id="1.10.150.20:FF:000002">
    <property type="entry name" value="DNA polymerase I"/>
    <property type="match status" value="1"/>
</dbReference>
<dbReference type="Gene3D" id="3.30.420.10">
    <property type="entry name" value="Ribonuclease H-like superfamily/Ribonuclease H"/>
    <property type="match status" value="1"/>
</dbReference>
<evidence type="ECO:0000256" key="2">
    <source>
        <dbReference type="ARBA" id="ARBA00022679"/>
    </source>
</evidence>
<dbReference type="SMART" id="SM00487">
    <property type="entry name" value="DEXDc"/>
    <property type="match status" value="1"/>
</dbReference>
<dbReference type="PANTHER" id="PTHR10133:SF62">
    <property type="entry name" value="DNA POLYMERASE THETA"/>
    <property type="match status" value="1"/>
</dbReference>
<dbReference type="CDD" id="cd08638">
    <property type="entry name" value="DNA_pol_A_theta"/>
    <property type="match status" value="1"/>
</dbReference>
<dbReference type="InterPro" id="IPR001650">
    <property type="entry name" value="Helicase_C-like"/>
</dbReference>
<dbReference type="SUPFAM" id="SSF52540">
    <property type="entry name" value="P-loop containing nucleoside triphosphate hydrolases"/>
    <property type="match status" value="1"/>
</dbReference>
<keyword evidence="5" id="KW-0067">ATP-binding</keyword>
<evidence type="ECO:0000256" key="1">
    <source>
        <dbReference type="ARBA" id="ARBA00012417"/>
    </source>
</evidence>
<dbReference type="PROSITE" id="PS00447">
    <property type="entry name" value="DNA_POLYMERASE_A"/>
    <property type="match status" value="1"/>
</dbReference>
<dbReference type="InterPro" id="IPR014001">
    <property type="entry name" value="Helicase_ATP-bd"/>
</dbReference>
<proteinExistence type="predicted"/>
<dbReference type="CDD" id="cd18795">
    <property type="entry name" value="SF2_C_Ski2"/>
    <property type="match status" value="1"/>
</dbReference>
<protein>
    <recommendedName>
        <fullName evidence="1">DNA-directed DNA polymerase</fullName>
        <ecNumber evidence="1">2.7.7.7</ecNumber>
    </recommendedName>
</protein>
<dbReference type="FunFam" id="3.40.50.300:FF:000968">
    <property type="entry name" value="Helicase and polymerase-containing protein TEBICHI"/>
    <property type="match status" value="1"/>
</dbReference>
<keyword evidence="12" id="KW-0347">Helicase</keyword>
<feature type="compositionally biased region" description="Low complexity" evidence="9">
    <location>
        <begin position="62"/>
        <end position="92"/>
    </location>
</feature>
<dbReference type="GO" id="GO:0003677">
    <property type="term" value="F:DNA binding"/>
    <property type="evidence" value="ECO:0007669"/>
    <property type="project" value="InterPro"/>
</dbReference>
<name>A0A2P6V761_9CHLO</name>
<evidence type="ECO:0000256" key="4">
    <source>
        <dbReference type="ARBA" id="ARBA00022741"/>
    </source>
</evidence>
<feature type="region of interest" description="Disordered" evidence="9">
    <location>
        <begin position="1062"/>
        <end position="1170"/>
    </location>
</feature>
<dbReference type="GO" id="GO:0006261">
    <property type="term" value="P:DNA-templated DNA replication"/>
    <property type="evidence" value="ECO:0007669"/>
    <property type="project" value="InterPro"/>
</dbReference>
<dbReference type="Pfam" id="PF00271">
    <property type="entry name" value="Helicase_C"/>
    <property type="match status" value="1"/>
</dbReference>
<feature type="region of interest" description="Disordered" evidence="9">
    <location>
        <begin position="188"/>
        <end position="254"/>
    </location>
</feature>
<dbReference type="PROSITE" id="PS51192">
    <property type="entry name" value="HELICASE_ATP_BIND_1"/>
    <property type="match status" value="1"/>
</dbReference>
<dbReference type="GO" id="GO:0003887">
    <property type="term" value="F:DNA-directed DNA polymerase activity"/>
    <property type="evidence" value="ECO:0007669"/>
    <property type="project" value="UniProtKB-KW"/>
</dbReference>
<evidence type="ECO:0000259" key="10">
    <source>
        <dbReference type="PROSITE" id="PS51192"/>
    </source>
</evidence>
<dbReference type="InterPro" id="IPR046931">
    <property type="entry name" value="HTH_61"/>
</dbReference>
<dbReference type="PROSITE" id="PS51194">
    <property type="entry name" value="HELICASE_CTER"/>
    <property type="match status" value="1"/>
</dbReference>
<feature type="coiled-coil region" evidence="8">
    <location>
        <begin position="1023"/>
        <end position="1057"/>
    </location>
</feature>
<comment type="caution">
    <text evidence="12">The sequence shown here is derived from an EMBL/GenBank/DDBJ whole genome shotgun (WGS) entry which is preliminary data.</text>
</comment>
<dbReference type="OrthoDB" id="511028at2759"/>
<dbReference type="GO" id="GO:0004386">
    <property type="term" value="F:helicase activity"/>
    <property type="evidence" value="ECO:0007669"/>
    <property type="project" value="UniProtKB-KW"/>
</dbReference>
<organism evidence="12 13">
    <name type="scientific">Micractinium conductrix</name>
    <dbReference type="NCBI Taxonomy" id="554055"/>
    <lineage>
        <taxon>Eukaryota</taxon>
        <taxon>Viridiplantae</taxon>
        <taxon>Chlorophyta</taxon>
        <taxon>core chlorophytes</taxon>
        <taxon>Trebouxiophyceae</taxon>
        <taxon>Chlorellales</taxon>
        <taxon>Chlorellaceae</taxon>
        <taxon>Chlorella clade</taxon>
        <taxon>Micractinium</taxon>
    </lineage>
</organism>
<evidence type="ECO:0000256" key="7">
    <source>
        <dbReference type="ARBA" id="ARBA00049244"/>
    </source>
</evidence>
<dbReference type="Proteomes" id="UP000239649">
    <property type="component" value="Unassembled WGS sequence"/>
</dbReference>
<dbReference type="Gene3D" id="3.30.70.370">
    <property type="match status" value="1"/>
</dbReference>
<evidence type="ECO:0000259" key="11">
    <source>
        <dbReference type="PROSITE" id="PS51194"/>
    </source>
</evidence>
<keyword evidence="13" id="KW-1185">Reference proteome</keyword>
<sequence length="1940" mass="207027">MHQTRPPAQLGLRPVSAGATAPGTGRTDGGASTVSDFDEDFLNQLNSLERKAATASAAPAAGAGAGAGVQHPAPGGGAPPLAQHAPLAPGQAVPHQSERVQLAAPGTLQPAQQVPQTTGGTKGSGWSDTPDSACLAALDRLEQQAAGRAACAAGGAGAPSTSAPAAFDYLYSEDESEDEEAEPNLPLISQYMQGRSPQQRQQAEERRRSRAAGESPPVGAEHTAGAGRTAGEPAGERSPAPEQPPADSPLETADPGLLESYLSADLATAFRKATGIAGSLYQWQADCLMAPGVLSGRNLVYCAPTSGGKSLVAEVLMLRRILQTGRPAMLVLPFVSICSEKSEHLSKVLGVIGKEIKEFYGGAHSHAALTAATGIIVCTIEKANIIINRMLEDQSLGLLSCLVVDELHMVGEEERGYQLELLLTKLRYAAAACDSEEDDYLSEGLQIVGMSATLPNVDKVAKWLNAELFVTDFRPVPLKSWFKQGTTIRNEALEVERTLEVPQGWDTSVKSGDSDHVVLLARETVMDGHSVLVFCGTKAACEQTATRAARMVDIPERQLRVKAWAGTQRPTRASLLEDLRRVPGGADPKLLECLPRGTAFHHAGLSVEERDIVETAYRCGAVSVLCATSTLAAGVNLPARRVIIRHPYKGRPTCPIDGTCYRQMAGRAGRAGIDTLGECILVNQGIPLAAGERLFTSGAAPVASCLVEDKRGMKRAMLEVVVSGAVVEPADVERYIRCTLLSAMNDSKKVADTTIAALRWLGDRQHTFIYWDAASRTYQPTPFGKAVLASGLAPEVCLVLKEDLARARQSFVMTTELHLTYLCVPVTETVAVLDWKRFESMLGTLSTAEASVATKVGVDRAFVMRAARGMRGTGAQDIEKERICKRFWMAQVLTDIIAEVDIVEVMAKFNVGRGEIQNLQEKAARFASMAAAFCERLGWYDLEALIAKFQSRVLHGVRPEILALSEIPFVKAFTARALYRAGLRTPEAVAAVENVDQIVSILMNAQASSTDRGNKMLVRRQALKILRGARELLNRRARELREQAEQAFRLVEAADKAELAHGDAEAAGGSVGADATAAANGPRQEMAGQMEAAGGVQAAQQGMPPPPPEPQRQQQQQQQGAQPPLPNQQQQQAPGVGSGQHAPAQPGVRGSGRSVDNTSASGAGSWRQAPQSGATSCAAASAAATAAGEACSVDALVEDEEEVLEVPPEAPLRPDPWQWGAKSGVHLLDTPEGVRQLCTILLTPAAAASPAAAQQQQQQRAGQQAAVPRYDFFGFHFDTVSTGSAAGAAALLPKGTTAAQRREHAAHDKQSGGVGVRLEGVAVSWRSGQAFYVPLHRRPDLIAELAPLFGSAAVEKATWDLRCQLAALTKLLGRGVLGVPGEPAVAGCPLALCDPLVDVRVAAWLSTPDDKRLMDAHMSTLGRTEQHNLGSLLKSKGGQAVWAEATQGMQNSAAQLGARRAEAGRRAAQARKMWQLLRARLRGDELLPPLWRTEMPLVRVIVDMEAAGLGVDEAILNAEEPLLQRRMQELEAMAHAEAGEAFMLSSPQEVSRILYEVMKLPPPPCAKELKGGGYSTGQDVLLELSEHPIARLIFEHRKLSTLVNRFVQGFKMHLTHAERVAYPGGRLLKRIRGSINQTCTDTGRLAMDEPNLQTVPKPLAYKVMLTGSGGASGQASEGGHAMRTANLRSAFVVPPGFVLLSADYRQIEFRLMAHFSSDKGLVSIFASEGADPFALLASQWLGLPASEVTQQQRDHAKQLTYGLLYGMGAAKLADELGCSAAEAKKAQDTFKRSLPGIETWQAQVLAECKRMGYVETLAGRRRYLPAIHSSHPGKRAAAERQAKNTVCQGSAADLAKAAMVDIHTALGSRLPPGAARLVLQIHDEFLLEVAEPHLQHVAALVRDCMEGAAATALRVPLRVRLAAGPSWGQLQELSLPHPPN</sequence>
<evidence type="ECO:0000256" key="8">
    <source>
        <dbReference type="SAM" id="Coils"/>
    </source>
</evidence>
<dbReference type="EMBL" id="LHPF02000023">
    <property type="protein sequence ID" value="PSC69927.1"/>
    <property type="molecule type" value="Genomic_DNA"/>
</dbReference>
<dbReference type="SMART" id="SM00482">
    <property type="entry name" value="POLAc"/>
    <property type="match status" value="1"/>
</dbReference>
<dbReference type="PRINTS" id="PR00868">
    <property type="entry name" value="DNAPOLI"/>
</dbReference>
<evidence type="ECO:0000256" key="3">
    <source>
        <dbReference type="ARBA" id="ARBA00022695"/>
    </source>
</evidence>
<keyword evidence="8" id="KW-0175">Coiled coil</keyword>
<keyword evidence="3" id="KW-0548">Nucleotidyltransferase</keyword>
<feature type="compositionally biased region" description="Low complexity" evidence="9">
    <location>
        <begin position="1084"/>
        <end position="1102"/>
    </location>
</feature>
<dbReference type="Pfam" id="PF20470">
    <property type="entry name" value="HTH_61"/>
    <property type="match status" value="1"/>
</dbReference>
<keyword evidence="2" id="KW-0808">Transferase</keyword>
<feature type="compositionally biased region" description="Low complexity" evidence="9">
    <location>
        <begin position="1111"/>
        <end position="1135"/>
    </location>
</feature>
<dbReference type="STRING" id="554055.A0A2P6V761"/>
<evidence type="ECO:0000256" key="9">
    <source>
        <dbReference type="SAM" id="MobiDB-lite"/>
    </source>
</evidence>
<dbReference type="CDD" id="cd18026">
    <property type="entry name" value="DEXHc_POLQ-like"/>
    <property type="match status" value="1"/>
</dbReference>
<keyword evidence="12" id="KW-0378">Hydrolase</keyword>
<dbReference type="InterPro" id="IPR027417">
    <property type="entry name" value="P-loop_NTPase"/>
</dbReference>
<dbReference type="Pfam" id="PF00476">
    <property type="entry name" value="DNA_pol_A"/>
    <property type="match status" value="1"/>
</dbReference>
<dbReference type="InterPro" id="IPR001098">
    <property type="entry name" value="DNA-dir_DNA_pol_A_palm_dom"/>
</dbReference>
<evidence type="ECO:0000256" key="5">
    <source>
        <dbReference type="ARBA" id="ARBA00022840"/>
    </source>
</evidence>
<evidence type="ECO:0000313" key="13">
    <source>
        <dbReference type="Proteomes" id="UP000239649"/>
    </source>
</evidence>
<keyword evidence="4" id="KW-0547">Nucleotide-binding</keyword>
<feature type="domain" description="Helicase ATP-binding" evidence="10">
    <location>
        <begin position="290"/>
        <end position="472"/>
    </location>
</feature>
<feature type="region of interest" description="Disordered" evidence="9">
    <location>
        <begin position="62"/>
        <end position="128"/>
    </location>
</feature>
<gene>
    <name evidence="12" type="ORF">C2E20_6611</name>
</gene>
<dbReference type="Pfam" id="PF00270">
    <property type="entry name" value="DEAD"/>
    <property type="match status" value="1"/>
</dbReference>
<dbReference type="SUPFAM" id="SSF56672">
    <property type="entry name" value="DNA/RNA polymerases"/>
    <property type="match status" value="1"/>
</dbReference>
<dbReference type="GO" id="GO:0005524">
    <property type="term" value="F:ATP binding"/>
    <property type="evidence" value="ECO:0007669"/>
    <property type="project" value="UniProtKB-KW"/>
</dbReference>
<evidence type="ECO:0000313" key="12">
    <source>
        <dbReference type="EMBL" id="PSC69927.1"/>
    </source>
</evidence>
<feature type="region of interest" description="Disordered" evidence="9">
    <location>
        <begin position="1"/>
        <end position="38"/>
    </location>
</feature>
<dbReference type="InterPro" id="IPR036397">
    <property type="entry name" value="RNaseH_sf"/>
</dbReference>
<keyword evidence="6" id="KW-0239">DNA-directed DNA polymerase</keyword>